<dbReference type="InterPro" id="IPR002401">
    <property type="entry name" value="Cyt_P450_E_grp-I"/>
</dbReference>
<dbReference type="CDD" id="cd11056">
    <property type="entry name" value="CYP6-like"/>
    <property type="match status" value="1"/>
</dbReference>
<dbReference type="AlphaFoldDB" id="A0AAN9VW92"/>
<dbReference type="InterPro" id="IPR001128">
    <property type="entry name" value="Cyt_P450"/>
</dbReference>
<dbReference type="PRINTS" id="PR00385">
    <property type="entry name" value="P450"/>
</dbReference>
<dbReference type="GO" id="GO:0004497">
    <property type="term" value="F:monooxygenase activity"/>
    <property type="evidence" value="ECO:0007669"/>
    <property type="project" value="UniProtKB-KW"/>
</dbReference>
<dbReference type="PANTHER" id="PTHR24292">
    <property type="entry name" value="CYTOCHROME P450"/>
    <property type="match status" value="1"/>
</dbReference>
<dbReference type="InterPro" id="IPR050476">
    <property type="entry name" value="Insect_CytP450_Detox"/>
</dbReference>
<evidence type="ECO:0000256" key="14">
    <source>
        <dbReference type="RuleBase" id="RU000461"/>
    </source>
</evidence>
<evidence type="ECO:0000256" key="13">
    <source>
        <dbReference type="PIRSR" id="PIRSR602401-1"/>
    </source>
</evidence>
<evidence type="ECO:0000313" key="17">
    <source>
        <dbReference type="Proteomes" id="UP001378592"/>
    </source>
</evidence>
<keyword evidence="15" id="KW-1133">Transmembrane helix</keyword>
<comment type="caution">
    <text evidence="16">The sequence shown here is derived from an EMBL/GenBank/DDBJ whole genome shotgun (WGS) entry which is preliminary data.</text>
</comment>
<dbReference type="PRINTS" id="PR00463">
    <property type="entry name" value="EP450I"/>
</dbReference>
<dbReference type="FunFam" id="1.10.630.10:FF:000042">
    <property type="entry name" value="Cytochrome P450"/>
    <property type="match status" value="1"/>
</dbReference>
<keyword evidence="5 13" id="KW-0349">Heme</keyword>
<keyword evidence="7" id="KW-0256">Endoplasmic reticulum</keyword>
<keyword evidence="10 13" id="KW-0408">Iron</keyword>
<dbReference type="GO" id="GO:0016705">
    <property type="term" value="F:oxidoreductase activity, acting on paired donors, with incorporation or reduction of molecular oxygen"/>
    <property type="evidence" value="ECO:0007669"/>
    <property type="project" value="InterPro"/>
</dbReference>
<dbReference type="GO" id="GO:0005506">
    <property type="term" value="F:iron ion binding"/>
    <property type="evidence" value="ECO:0007669"/>
    <property type="project" value="InterPro"/>
</dbReference>
<dbReference type="Proteomes" id="UP001378592">
    <property type="component" value="Unassembled WGS sequence"/>
</dbReference>
<proteinExistence type="inferred from homology"/>
<keyword evidence="8" id="KW-0492">Microsome</keyword>
<keyword evidence="15" id="KW-0812">Transmembrane</keyword>
<feature type="binding site" description="axial binding residue" evidence="13">
    <location>
        <position position="469"/>
    </location>
    <ligand>
        <name>heme</name>
        <dbReference type="ChEBI" id="CHEBI:30413"/>
    </ligand>
    <ligandPart>
        <name>Fe</name>
        <dbReference type="ChEBI" id="CHEBI:18248"/>
    </ligandPart>
</feature>
<evidence type="ECO:0000256" key="6">
    <source>
        <dbReference type="ARBA" id="ARBA00022723"/>
    </source>
</evidence>
<organism evidence="16 17">
    <name type="scientific">Gryllus longicercus</name>
    <dbReference type="NCBI Taxonomy" id="2509291"/>
    <lineage>
        <taxon>Eukaryota</taxon>
        <taxon>Metazoa</taxon>
        <taxon>Ecdysozoa</taxon>
        <taxon>Arthropoda</taxon>
        <taxon>Hexapoda</taxon>
        <taxon>Insecta</taxon>
        <taxon>Pterygota</taxon>
        <taxon>Neoptera</taxon>
        <taxon>Polyneoptera</taxon>
        <taxon>Orthoptera</taxon>
        <taxon>Ensifera</taxon>
        <taxon>Gryllidea</taxon>
        <taxon>Grylloidea</taxon>
        <taxon>Gryllidae</taxon>
        <taxon>Gryllinae</taxon>
        <taxon>Gryllus</taxon>
    </lineage>
</organism>
<keyword evidence="12 15" id="KW-0472">Membrane</keyword>
<evidence type="ECO:0000256" key="9">
    <source>
        <dbReference type="ARBA" id="ARBA00023002"/>
    </source>
</evidence>
<keyword evidence="6 13" id="KW-0479">Metal-binding</keyword>
<sequence>MELLFDSVYTIPLALLTVAASLIYWYCTNTFNYWKDKGVPYAPPTPLFGNVKEALLGQRNYHYVHQDLYNHFKGERFAGIYHAKKPALFLRDPELIKLVLVKDFQHFHDRDIPIINLEKNPLQQHLFLLAGHKWRVLRNKLSPTFTSGKIKGMFHIMAESSGKLLSFLKEAADREEVIEMKEVLAKFSTDVIGSCAFGLQLNALDDPNSEFRRMGRSIFEPKTATRFARFLFELLPQLTKWINVDTSQDKLTEFFMRVVKETAAFRIKNNVVRNDFFQLLINLRQKGNVEYDENDEQEKHEIFEKSKDALDFELDDGLMAAQVFVFFLAGFETSSTTMSFALHELAVNPDIQKKLRDEIDASLEETGGKFTYESIINMKYLDKVVSETLRMYPPVLYLRREATLPFRIPGSEVTVDKGTSVVIPVYALQHDPDYFPDPLRFDPERFSEENKAKRHHYVYLPFGEGPRNCIGMRFGLLQTKLGLVTLLSKYEFHVSERTPIPLQLSPSSVVLASTTGTVVRITHRS</sequence>
<evidence type="ECO:0000256" key="11">
    <source>
        <dbReference type="ARBA" id="ARBA00023033"/>
    </source>
</evidence>
<evidence type="ECO:0000256" key="15">
    <source>
        <dbReference type="SAM" id="Phobius"/>
    </source>
</evidence>
<evidence type="ECO:0000256" key="4">
    <source>
        <dbReference type="ARBA" id="ARBA00010617"/>
    </source>
</evidence>
<evidence type="ECO:0000256" key="8">
    <source>
        <dbReference type="ARBA" id="ARBA00022848"/>
    </source>
</evidence>
<gene>
    <name evidence="16" type="ORF">R5R35_010842</name>
</gene>
<dbReference type="PROSITE" id="PS00086">
    <property type="entry name" value="CYTOCHROME_P450"/>
    <property type="match status" value="1"/>
</dbReference>
<evidence type="ECO:0000256" key="5">
    <source>
        <dbReference type="ARBA" id="ARBA00022617"/>
    </source>
</evidence>
<evidence type="ECO:0000256" key="1">
    <source>
        <dbReference type="ARBA" id="ARBA00001971"/>
    </source>
</evidence>
<accession>A0AAN9VW92</accession>
<comment type="cofactor">
    <cofactor evidence="1 13">
        <name>heme</name>
        <dbReference type="ChEBI" id="CHEBI:30413"/>
    </cofactor>
</comment>
<evidence type="ECO:0000256" key="2">
    <source>
        <dbReference type="ARBA" id="ARBA00004174"/>
    </source>
</evidence>
<dbReference type="SUPFAM" id="SSF48264">
    <property type="entry name" value="Cytochrome P450"/>
    <property type="match status" value="1"/>
</dbReference>
<evidence type="ECO:0000256" key="12">
    <source>
        <dbReference type="ARBA" id="ARBA00023136"/>
    </source>
</evidence>
<evidence type="ECO:0000313" key="16">
    <source>
        <dbReference type="EMBL" id="KAK7871463.1"/>
    </source>
</evidence>
<dbReference type="Pfam" id="PF00067">
    <property type="entry name" value="p450"/>
    <property type="match status" value="1"/>
</dbReference>
<reference evidence="16 17" key="1">
    <citation type="submission" date="2024-03" db="EMBL/GenBank/DDBJ databases">
        <title>The genome assembly and annotation of the cricket Gryllus longicercus Weissman &amp; Gray.</title>
        <authorList>
            <person name="Szrajer S."/>
            <person name="Gray D."/>
            <person name="Ylla G."/>
        </authorList>
    </citation>
    <scope>NUCLEOTIDE SEQUENCE [LARGE SCALE GENOMIC DNA]</scope>
    <source>
        <strain evidence="16">DAG 2021-001</strain>
        <tissue evidence="16">Whole body minus gut</tissue>
    </source>
</reference>
<evidence type="ECO:0000256" key="10">
    <source>
        <dbReference type="ARBA" id="ARBA00023004"/>
    </source>
</evidence>
<dbReference type="EMBL" id="JAZDUA010000039">
    <property type="protein sequence ID" value="KAK7871463.1"/>
    <property type="molecule type" value="Genomic_DNA"/>
</dbReference>
<comment type="subcellular location">
    <subcellularLocation>
        <location evidence="3">Endoplasmic reticulum membrane</location>
        <topology evidence="3">Peripheral membrane protein</topology>
    </subcellularLocation>
    <subcellularLocation>
        <location evidence="2">Microsome membrane</location>
        <topology evidence="2">Peripheral membrane protein</topology>
    </subcellularLocation>
</comment>
<feature type="transmembrane region" description="Helical" evidence="15">
    <location>
        <begin position="7"/>
        <end position="26"/>
    </location>
</feature>
<keyword evidence="11 14" id="KW-0503">Monooxygenase</keyword>
<dbReference type="InterPro" id="IPR036396">
    <property type="entry name" value="Cyt_P450_sf"/>
</dbReference>
<dbReference type="GO" id="GO:0020037">
    <property type="term" value="F:heme binding"/>
    <property type="evidence" value="ECO:0007669"/>
    <property type="project" value="InterPro"/>
</dbReference>
<dbReference type="Gene3D" id="1.10.630.10">
    <property type="entry name" value="Cytochrome P450"/>
    <property type="match status" value="1"/>
</dbReference>
<evidence type="ECO:0000256" key="7">
    <source>
        <dbReference type="ARBA" id="ARBA00022824"/>
    </source>
</evidence>
<comment type="similarity">
    <text evidence="4 14">Belongs to the cytochrome P450 family.</text>
</comment>
<keyword evidence="17" id="KW-1185">Reference proteome</keyword>
<dbReference type="InterPro" id="IPR017972">
    <property type="entry name" value="Cyt_P450_CS"/>
</dbReference>
<dbReference type="PANTHER" id="PTHR24292:SF54">
    <property type="entry name" value="CYP9F3-RELATED"/>
    <property type="match status" value="1"/>
</dbReference>
<evidence type="ECO:0000256" key="3">
    <source>
        <dbReference type="ARBA" id="ARBA00004406"/>
    </source>
</evidence>
<evidence type="ECO:0008006" key="18">
    <source>
        <dbReference type="Google" id="ProtNLM"/>
    </source>
</evidence>
<protein>
    <recommendedName>
        <fullName evidence="18">Cytochrome P450</fullName>
    </recommendedName>
</protein>
<name>A0AAN9VW92_9ORTH</name>
<dbReference type="GO" id="GO:0005789">
    <property type="term" value="C:endoplasmic reticulum membrane"/>
    <property type="evidence" value="ECO:0007669"/>
    <property type="project" value="UniProtKB-SubCell"/>
</dbReference>
<keyword evidence="9 14" id="KW-0560">Oxidoreductase</keyword>